<keyword evidence="2" id="KW-0378">Hydrolase</keyword>
<dbReference type="Proteomes" id="UP000634229">
    <property type="component" value="Unassembled WGS sequence"/>
</dbReference>
<dbReference type="InterPro" id="IPR050266">
    <property type="entry name" value="AB_hydrolase_sf"/>
</dbReference>
<accession>A0ABS1NRR4</accession>
<dbReference type="InterPro" id="IPR000073">
    <property type="entry name" value="AB_hydrolase_1"/>
</dbReference>
<evidence type="ECO:0000259" key="1">
    <source>
        <dbReference type="Pfam" id="PF00561"/>
    </source>
</evidence>
<gene>
    <name evidence="2" type="ORF">JK363_40775</name>
</gene>
<protein>
    <submittedName>
        <fullName evidence="2">Alpha/beta hydrolase</fullName>
    </submittedName>
</protein>
<dbReference type="Gene3D" id="3.40.50.1820">
    <property type="entry name" value="alpha/beta hydrolase"/>
    <property type="match status" value="1"/>
</dbReference>
<dbReference type="SUPFAM" id="SSF53474">
    <property type="entry name" value="alpha/beta-Hydrolases"/>
    <property type="match status" value="1"/>
</dbReference>
<name>A0ABS1NRR4_9ACTN</name>
<feature type="domain" description="AB hydrolase-1" evidence="1">
    <location>
        <begin position="26"/>
        <end position="261"/>
    </location>
</feature>
<dbReference type="EMBL" id="JAERRF010000079">
    <property type="protein sequence ID" value="MBL1102796.1"/>
    <property type="molecule type" value="Genomic_DNA"/>
</dbReference>
<dbReference type="PRINTS" id="PR00111">
    <property type="entry name" value="ABHYDROLASE"/>
</dbReference>
<comment type="caution">
    <text evidence="2">The sequence shown here is derived from an EMBL/GenBank/DDBJ whole genome shotgun (WGS) entry which is preliminary data.</text>
</comment>
<keyword evidence="3" id="KW-1185">Reference proteome</keyword>
<reference evidence="2 3" key="1">
    <citation type="submission" date="2021-01" db="EMBL/GenBank/DDBJ databases">
        <title>WGS of actinomycetes isolated from Thailand.</title>
        <authorList>
            <person name="Thawai C."/>
        </authorList>
    </citation>
    <scope>NUCLEOTIDE SEQUENCE [LARGE SCALE GENOMIC DNA]</scope>
    <source>
        <strain evidence="2 3">CA1R205</strain>
    </source>
</reference>
<evidence type="ECO:0000313" key="2">
    <source>
        <dbReference type="EMBL" id="MBL1102796.1"/>
    </source>
</evidence>
<dbReference type="PANTHER" id="PTHR43798">
    <property type="entry name" value="MONOACYLGLYCEROL LIPASE"/>
    <property type="match status" value="1"/>
</dbReference>
<dbReference type="GO" id="GO:0016787">
    <property type="term" value="F:hydrolase activity"/>
    <property type="evidence" value="ECO:0007669"/>
    <property type="project" value="UniProtKB-KW"/>
</dbReference>
<dbReference type="InterPro" id="IPR029058">
    <property type="entry name" value="AB_hydrolase_fold"/>
</dbReference>
<dbReference type="RefSeq" id="WP_201883383.1">
    <property type="nucleotide sequence ID" value="NZ_JAERRF010000079.1"/>
</dbReference>
<evidence type="ECO:0000313" key="3">
    <source>
        <dbReference type="Proteomes" id="UP000634229"/>
    </source>
</evidence>
<organism evidence="2 3">
    <name type="scientific">Streptomyces coffeae</name>
    <dbReference type="NCBI Taxonomy" id="621382"/>
    <lineage>
        <taxon>Bacteria</taxon>
        <taxon>Bacillati</taxon>
        <taxon>Actinomycetota</taxon>
        <taxon>Actinomycetes</taxon>
        <taxon>Kitasatosporales</taxon>
        <taxon>Streptomycetaceae</taxon>
        <taxon>Streptomyces</taxon>
    </lineage>
</organism>
<dbReference type="PANTHER" id="PTHR43798:SF5">
    <property type="entry name" value="MONOACYLGLYCEROL LIPASE ABHD6"/>
    <property type="match status" value="1"/>
</dbReference>
<proteinExistence type="predicted"/>
<dbReference type="Pfam" id="PF00561">
    <property type="entry name" value="Abhydrolase_1"/>
    <property type="match status" value="1"/>
</dbReference>
<sequence>MQNHFVDASNGVCYAYRCFGDGAQTPLLLLSHFRANLDMWDPLLISEIAAERPVVLVDNAGIGLSGGRTPHTIEEMARDIHAFIQALQLNEVDLLGFSIGGYVAQELAFNHPNLVRRVILAGTAPRGTGGDLALSGRAHTSATKEVIGSKDLLFLFFPANPAGRERGVDFIRRLGQHRPDPDRSVSRSAWQAQIAAATAWGLPNPGALTKLAHMTQPTLVAHGELDVMVDPEKGRLLAEHMPNSIMRVFQDAGHAFLFQNPEEFAATVRDFLGAASSDDASATP</sequence>